<reference evidence="1 2" key="1">
    <citation type="submission" date="2011-08" db="EMBL/GenBank/DDBJ databases">
        <title>The Genome Sequence of Selenomonas noxia F0398.</title>
        <authorList>
            <consortium name="The Broad Institute Genome Sequencing Platform"/>
            <person name="Earl A."/>
            <person name="Ward D."/>
            <person name="Feldgarden M."/>
            <person name="Gevers D."/>
            <person name="Izard J."/>
            <person name="Ganesan A."/>
            <person name="Blanton J.M."/>
            <person name="Baranova O.V."/>
            <person name="Tanner A.C."/>
            <person name="Dewhirst F.E."/>
            <person name="Young S.K."/>
            <person name="Zeng Q."/>
            <person name="Gargeya S."/>
            <person name="Fitzgerald M."/>
            <person name="Haas B."/>
            <person name="Abouelleil A."/>
            <person name="Alvarado L."/>
            <person name="Arachchi H.M."/>
            <person name="Berlin A."/>
            <person name="Brown A."/>
            <person name="Chapman S.B."/>
            <person name="Chen Z."/>
            <person name="Dunbar C."/>
            <person name="Freedman E."/>
            <person name="Gearin G."/>
            <person name="Gellesch M."/>
            <person name="Goldberg J."/>
            <person name="Griggs A."/>
            <person name="Gujja S."/>
            <person name="Heiman D."/>
            <person name="Howarth C."/>
            <person name="Larson L."/>
            <person name="Lui A."/>
            <person name="MacDonald P.J.P."/>
            <person name="Montmayeur A."/>
            <person name="Murphy C."/>
            <person name="Neiman D."/>
            <person name="Pearson M."/>
            <person name="Priest M."/>
            <person name="Roberts A."/>
            <person name="Saif S."/>
            <person name="Shea T."/>
            <person name="Shenoy N."/>
            <person name="Sisk P."/>
            <person name="Stolte C."/>
            <person name="Sykes S."/>
            <person name="Wortman J."/>
            <person name="Nusbaum C."/>
            <person name="Birren B."/>
        </authorList>
    </citation>
    <scope>NUCLEOTIDE SEQUENCE [LARGE SCALE GENOMIC DNA]</scope>
    <source>
        <strain evidence="1 2">F0398</strain>
    </source>
</reference>
<name>A0ABP2MMP4_9FIRM</name>
<sequence>WRTGRLIHDYFGKKALALHKAYTPSLNLSLGTSRSYNRSENVTKEYAGSMIRAGELANLTAAERDLTVKGSAIIGSDVSLAAKGNVRLEAGENTSVTTTANKYSSASIGASFGINGLSDISIDVSRAKGNSKETYTSYAPALIRAEENAVITSGKDTDIIGSKVQGDKVTARVGGNLNIETLQEKEFYEEQNTSAGFGISWNVNMTKAEVPGPNGTSKTVTTRSFAKPNIGGSFSKGNISSHYKSARDQAGIFAGTGGFDLLVGKNTDLKGALIASKAPADKNKLSTGTLSFSDLENEADYSAKSIGAAYHKYGNYDNMTEDEKNKVYNTKGLAPNISMPVKGDASSRTTSAIAEGTIDIRENPTQDISALSRDTENALNELGRIFDKKKIEEQQELAAVFGEEAFRLAHNMKDDGSGRKIAVHAIIGGIMSQITGAGFASGAVGAGLNEALIKNLKGKDPGTAQIVSAIIGA</sequence>
<dbReference type="EMBL" id="ADGH01000022">
    <property type="protein sequence ID" value="EHG23039.1"/>
    <property type="molecule type" value="Genomic_DNA"/>
</dbReference>
<feature type="non-terminal residue" evidence="1">
    <location>
        <position position="473"/>
    </location>
</feature>
<keyword evidence="2" id="KW-1185">Reference proteome</keyword>
<comment type="caution">
    <text evidence="1">The sequence shown here is derived from an EMBL/GenBank/DDBJ whole genome shotgun (WGS) entry which is preliminary data.</text>
</comment>
<proteinExistence type="predicted"/>
<evidence type="ECO:0008006" key="3">
    <source>
        <dbReference type="Google" id="ProtNLM"/>
    </source>
</evidence>
<dbReference type="InterPro" id="IPR025157">
    <property type="entry name" value="Hemagglutinin_rpt"/>
</dbReference>
<dbReference type="Pfam" id="PF13332">
    <property type="entry name" value="Fil_haemagg_2"/>
    <property type="match status" value="1"/>
</dbReference>
<protein>
    <recommendedName>
        <fullName evidence="3">Hemagglutinin</fullName>
    </recommendedName>
</protein>
<dbReference type="RefSeq" id="WP_006697135.1">
    <property type="nucleotide sequence ID" value="NZ_JH376865.1"/>
</dbReference>
<evidence type="ECO:0000313" key="2">
    <source>
        <dbReference type="Proteomes" id="UP000003175"/>
    </source>
</evidence>
<feature type="non-terminal residue" evidence="1">
    <location>
        <position position="1"/>
    </location>
</feature>
<organism evidence="1 2">
    <name type="scientific">Selenomonas noxia F0398</name>
    <dbReference type="NCBI Taxonomy" id="702437"/>
    <lineage>
        <taxon>Bacteria</taxon>
        <taxon>Bacillati</taxon>
        <taxon>Bacillota</taxon>
        <taxon>Negativicutes</taxon>
        <taxon>Selenomonadales</taxon>
        <taxon>Selenomonadaceae</taxon>
        <taxon>Selenomonas</taxon>
    </lineage>
</organism>
<dbReference type="Proteomes" id="UP000003175">
    <property type="component" value="Unassembled WGS sequence"/>
</dbReference>
<evidence type="ECO:0000313" key="1">
    <source>
        <dbReference type="EMBL" id="EHG23039.1"/>
    </source>
</evidence>
<gene>
    <name evidence="1" type="ORF">HMPREF9432_01983</name>
</gene>
<accession>A0ABP2MMP4</accession>